<comment type="similarity">
    <text evidence="1 4">Belongs to the eukaryotic ribosomal protein eS6 family.</text>
</comment>
<dbReference type="InterPro" id="IPR014401">
    <property type="entry name" value="Ribosomal_eS6-like"/>
</dbReference>
<keyword evidence="2 4" id="KW-0689">Ribosomal protein</keyword>
<gene>
    <name evidence="6" type="ORF">KFE25_005768</name>
</gene>
<dbReference type="OrthoDB" id="10260596at2759"/>
<keyword evidence="7" id="KW-1185">Reference proteome</keyword>
<proteinExistence type="inferred from homology"/>
<protein>
    <recommendedName>
        <fullName evidence="4">40S ribosomal protein S6</fullName>
    </recommendedName>
</protein>
<dbReference type="Pfam" id="PF01092">
    <property type="entry name" value="Ribosomal_S6e"/>
    <property type="match status" value="1"/>
</dbReference>
<dbReference type="InterPro" id="IPR001377">
    <property type="entry name" value="Ribosomal_eS6"/>
</dbReference>
<name>A0A8J5X7F5_DIALT</name>
<dbReference type="PANTHER" id="PTHR11502">
    <property type="entry name" value="40S RIBOSOMAL PROTEIN S6"/>
    <property type="match status" value="1"/>
</dbReference>
<sequence>MKLNLAYPVTGCQKMIDIEDDKKLGIFMDKRLAAEVEADVLGDEFKGYVLKILGGQDKQGFPMKQGVLTKDRVRLMLSKGERCCRGYGMRKGERYRKSVRGCIVGHQISVLHCIIVKKGPEELPGLTDNSIPRRLGPKRASKLRKLFNLTKKDDVRKFVIRREIPAKEEGGKPRDRKAAKIQRLVTPLTLQRKRHRMAIKKTRQMKAKVEAAEYAKLLAVRAKEAKEKKMEKVSQRRSQRDSQRKD</sequence>
<evidence type="ECO:0000256" key="3">
    <source>
        <dbReference type="ARBA" id="ARBA00023274"/>
    </source>
</evidence>
<evidence type="ECO:0000256" key="2">
    <source>
        <dbReference type="ARBA" id="ARBA00022980"/>
    </source>
</evidence>
<feature type="region of interest" description="Disordered" evidence="5">
    <location>
        <begin position="224"/>
        <end position="246"/>
    </location>
</feature>
<dbReference type="AlphaFoldDB" id="A0A8J5X7F5"/>
<dbReference type="EMBL" id="JAGTXO010000063">
    <property type="protein sequence ID" value="KAG8457755.1"/>
    <property type="molecule type" value="Genomic_DNA"/>
</dbReference>
<accession>A0A8J5X7F5</accession>
<evidence type="ECO:0000256" key="4">
    <source>
        <dbReference type="PIRNR" id="PIRNR002129"/>
    </source>
</evidence>
<evidence type="ECO:0000256" key="5">
    <source>
        <dbReference type="SAM" id="MobiDB-lite"/>
    </source>
</evidence>
<dbReference type="Gene3D" id="1.20.5.2650">
    <property type="match status" value="1"/>
</dbReference>
<dbReference type="SMART" id="SM01405">
    <property type="entry name" value="Ribosomal_S6e"/>
    <property type="match status" value="1"/>
</dbReference>
<evidence type="ECO:0000256" key="1">
    <source>
        <dbReference type="ARBA" id="ARBA00009312"/>
    </source>
</evidence>
<dbReference type="OMA" id="YVITHEK"/>
<organism evidence="6 7">
    <name type="scientific">Diacronema lutheri</name>
    <name type="common">Unicellular marine alga</name>
    <name type="synonym">Monochrysis lutheri</name>
    <dbReference type="NCBI Taxonomy" id="2081491"/>
    <lineage>
        <taxon>Eukaryota</taxon>
        <taxon>Haptista</taxon>
        <taxon>Haptophyta</taxon>
        <taxon>Pavlovophyceae</taxon>
        <taxon>Pavlovales</taxon>
        <taxon>Pavlovaceae</taxon>
        <taxon>Diacronema</taxon>
    </lineage>
</organism>
<dbReference type="GO" id="GO:0006412">
    <property type="term" value="P:translation"/>
    <property type="evidence" value="ECO:0007669"/>
    <property type="project" value="InterPro"/>
</dbReference>
<keyword evidence="3 4" id="KW-0687">Ribonucleoprotein</keyword>
<dbReference type="GO" id="GO:0003735">
    <property type="term" value="F:structural constituent of ribosome"/>
    <property type="evidence" value="ECO:0007669"/>
    <property type="project" value="InterPro"/>
</dbReference>
<evidence type="ECO:0000313" key="7">
    <source>
        <dbReference type="Proteomes" id="UP000751190"/>
    </source>
</evidence>
<comment type="caution">
    <text evidence="6">The sequence shown here is derived from an EMBL/GenBank/DDBJ whole genome shotgun (WGS) entry which is preliminary data.</text>
</comment>
<dbReference type="GO" id="GO:1990904">
    <property type="term" value="C:ribonucleoprotein complex"/>
    <property type="evidence" value="ECO:0007669"/>
    <property type="project" value="UniProtKB-KW"/>
</dbReference>
<reference evidence="6" key="1">
    <citation type="submission" date="2021-05" db="EMBL/GenBank/DDBJ databases">
        <title>The genome of the haptophyte Pavlova lutheri (Diacronema luteri, Pavlovales) - a model for lipid biosynthesis in eukaryotic algae.</title>
        <authorList>
            <person name="Hulatt C.J."/>
            <person name="Posewitz M.C."/>
        </authorList>
    </citation>
    <scope>NUCLEOTIDE SEQUENCE</scope>
    <source>
        <strain evidence="6">NIVA-4/92</strain>
    </source>
</reference>
<dbReference type="PIRSF" id="PIRSF002129">
    <property type="entry name" value="Ribosom_S6_euk"/>
    <property type="match status" value="1"/>
</dbReference>
<dbReference type="GO" id="GO:0005840">
    <property type="term" value="C:ribosome"/>
    <property type="evidence" value="ECO:0007669"/>
    <property type="project" value="UniProtKB-KW"/>
</dbReference>
<evidence type="ECO:0000313" key="6">
    <source>
        <dbReference type="EMBL" id="KAG8457755.1"/>
    </source>
</evidence>
<dbReference type="Proteomes" id="UP000751190">
    <property type="component" value="Unassembled WGS sequence"/>
</dbReference>